<evidence type="ECO:0000313" key="2">
    <source>
        <dbReference type="Proteomes" id="UP000290637"/>
    </source>
</evidence>
<dbReference type="EMBL" id="CP035913">
    <property type="protein sequence ID" value="QBE66327.1"/>
    <property type="molecule type" value="Genomic_DNA"/>
</dbReference>
<accession>A0A4P6L4D5</accession>
<organism evidence="1 2">
    <name type="scientific">Pseudoduganella lutea</name>
    <dbReference type="NCBI Taxonomy" id="321985"/>
    <lineage>
        <taxon>Bacteria</taxon>
        <taxon>Pseudomonadati</taxon>
        <taxon>Pseudomonadota</taxon>
        <taxon>Betaproteobacteria</taxon>
        <taxon>Burkholderiales</taxon>
        <taxon>Oxalobacteraceae</taxon>
        <taxon>Telluria group</taxon>
        <taxon>Pseudoduganella</taxon>
    </lineage>
</organism>
<dbReference type="OrthoDB" id="5680613at2"/>
<reference evidence="1 2" key="1">
    <citation type="submission" date="2019-02" db="EMBL/GenBank/DDBJ databases">
        <title>Draft Genome Sequences of Six Type Strains of the Genus Massilia.</title>
        <authorList>
            <person name="Miess H."/>
            <person name="Frediansyhah A."/>
            <person name="Gross H."/>
        </authorList>
    </citation>
    <scope>NUCLEOTIDE SEQUENCE [LARGE SCALE GENOMIC DNA]</scope>
    <source>
        <strain evidence="1 2">DSM 17473</strain>
    </source>
</reference>
<dbReference type="Proteomes" id="UP000290637">
    <property type="component" value="Chromosome"/>
</dbReference>
<sequence length="95" mass="10434">MNFVPLGLIRAAIAWRRERGYSGRGGVVLIHNDIVAGWTSALRTPEHWAPGTIAIDEIGHSWIATGGDASVGATVWMPFDTRSWLRMRHAGLRGK</sequence>
<evidence type="ECO:0000313" key="1">
    <source>
        <dbReference type="EMBL" id="QBE66327.1"/>
    </source>
</evidence>
<keyword evidence="2" id="KW-1185">Reference proteome</keyword>
<gene>
    <name evidence="1" type="ORF">EWM63_27905</name>
</gene>
<name>A0A4P6L4D5_9BURK</name>
<dbReference type="KEGG" id="plue:EWM63_27905"/>
<dbReference type="AlphaFoldDB" id="A0A4P6L4D5"/>
<proteinExistence type="predicted"/>
<protein>
    <submittedName>
        <fullName evidence="1">Uncharacterized protein</fullName>
    </submittedName>
</protein>
<dbReference type="RefSeq" id="WP_130189435.1">
    <property type="nucleotide sequence ID" value="NZ_CP035913.1"/>
</dbReference>